<protein>
    <submittedName>
        <fullName evidence="7">Glycoside hydrolase family 30 protein</fullName>
    </submittedName>
</protein>
<keyword evidence="8" id="KW-1185">Reference proteome</keyword>
<dbReference type="PANTHER" id="PTHR11069:SF23">
    <property type="entry name" value="LYSOSOMAL ACID GLUCOSYLCERAMIDASE"/>
    <property type="match status" value="1"/>
</dbReference>
<dbReference type="PRINTS" id="PR00843">
    <property type="entry name" value="GLHYDRLASE30"/>
</dbReference>
<dbReference type="Gene3D" id="2.60.40.1180">
    <property type="entry name" value="Golgi alpha-mannosidase II"/>
    <property type="match status" value="1"/>
</dbReference>
<dbReference type="GO" id="GO:0006680">
    <property type="term" value="P:glucosylceramide catabolic process"/>
    <property type="evidence" value="ECO:0007669"/>
    <property type="project" value="TreeGrafter"/>
</dbReference>
<dbReference type="InterPro" id="IPR033452">
    <property type="entry name" value="GH30_C"/>
</dbReference>
<reference evidence="7" key="1">
    <citation type="submission" date="2020-03" db="EMBL/GenBank/DDBJ databases">
        <authorList>
            <person name="Guo F."/>
        </authorList>
    </citation>
    <scope>NUCLEOTIDE SEQUENCE</scope>
    <source>
        <strain evidence="7">JCM 30134</strain>
    </source>
</reference>
<dbReference type="SUPFAM" id="SSF51445">
    <property type="entry name" value="(Trans)glycosidases"/>
    <property type="match status" value="1"/>
</dbReference>
<feature type="domain" description="Glycosyl hydrolase family 30 TIM-barrel" evidence="5">
    <location>
        <begin position="93"/>
        <end position="435"/>
    </location>
</feature>
<dbReference type="GO" id="GO:0004348">
    <property type="term" value="F:glucosylceramidase activity"/>
    <property type="evidence" value="ECO:0007669"/>
    <property type="project" value="InterPro"/>
</dbReference>
<evidence type="ECO:0000313" key="7">
    <source>
        <dbReference type="EMBL" id="NHO67330.1"/>
    </source>
</evidence>
<dbReference type="Gene3D" id="3.20.20.80">
    <property type="entry name" value="Glycosidases"/>
    <property type="match status" value="1"/>
</dbReference>
<accession>A0A9E5MN78</accession>
<dbReference type="Pfam" id="PF02055">
    <property type="entry name" value="Glyco_hydro_30"/>
    <property type="match status" value="1"/>
</dbReference>
<keyword evidence="2" id="KW-0732">Signal</keyword>
<evidence type="ECO:0000256" key="4">
    <source>
        <dbReference type="RuleBase" id="RU361188"/>
    </source>
</evidence>
<dbReference type="InterPro" id="IPR001139">
    <property type="entry name" value="Glyco_hydro_30"/>
</dbReference>
<name>A0A9E5MN78_9GAMM</name>
<dbReference type="InterPro" id="IPR033453">
    <property type="entry name" value="Glyco_hydro_30_TIM-barrel"/>
</dbReference>
<dbReference type="EMBL" id="JAAONZ010000016">
    <property type="protein sequence ID" value="NHO67330.1"/>
    <property type="molecule type" value="Genomic_DNA"/>
</dbReference>
<proteinExistence type="inferred from homology"/>
<keyword evidence="3 4" id="KW-0378">Hydrolase</keyword>
<evidence type="ECO:0000313" key="8">
    <source>
        <dbReference type="Proteomes" id="UP000787472"/>
    </source>
</evidence>
<dbReference type="Pfam" id="PF17189">
    <property type="entry name" value="Glyco_hydro_30C"/>
    <property type="match status" value="1"/>
</dbReference>
<dbReference type="InterPro" id="IPR013780">
    <property type="entry name" value="Glyco_hydro_b"/>
</dbReference>
<feature type="domain" description="Glycosyl hydrolase family 30 beta sandwich" evidence="6">
    <location>
        <begin position="454"/>
        <end position="498"/>
    </location>
</feature>
<evidence type="ECO:0000256" key="1">
    <source>
        <dbReference type="ARBA" id="ARBA00005382"/>
    </source>
</evidence>
<evidence type="ECO:0000256" key="3">
    <source>
        <dbReference type="ARBA" id="ARBA00022801"/>
    </source>
</evidence>
<dbReference type="Proteomes" id="UP000787472">
    <property type="component" value="Unassembled WGS sequence"/>
</dbReference>
<dbReference type="AlphaFoldDB" id="A0A9E5MN78"/>
<dbReference type="InterPro" id="IPR017853">
    <property type="entry name" value="GH"/>
</dbReference>
<evidence type="ECO:0000259" key="6">
    <source>
        <dbReference type="Pfam" id="PF17189"/>
    </source>
</evidence>
<dbReference type="PANTHER" id="PTHR11069">
    <property type="entry name" value="GLUCOSYLCERAMIDASE"/>
    <property type="match status" value="1"/>
</dbReference>
<keyword evidence="4" id="KW-0326">Glycosidase</keyword>
<evidence type="ECO:0000259" key="5">
    <source>
        <dbReference type="Pfam" id="PF02055"/>
    </source>
</evidence>
<comment type="similarity">
    <text evidence="1 4">Belongs to the glycosyl hydrolase 30 family.</text>
</comment>
<comment type="caution">
    <text evidence="7">The sequence shown here is derived from an EMBL/GenBank/DDBJ whole genome shotgun (WGS) entry which is preliminary data.</text>
</comment>
<dbReference type="GO" id="GO:0016020">
    <property type="term" value="C:membrane"/>
    <property type="evidence" value="ECO:0007669"/>
    <property type="project" value="GOC"/>
</dbReference>
<evidence type="ECO:0000256" key="2">
    <source>
        <dbReference type="ARBA" id="ARBA00022729"/>
    </source>
</evidence>
<sequence length="510" mass="57542">MDRRRFLTTVGAIASATASSHLLADKVPSASVPVWSGTKKSSGQTSAIRWLSTSRTRPWTALHHAELGPNDSSDLFSYDLQIQLNDPKQTMVGFGGAFSEKGWQGISSLPHDMQQEILRAIFSPDTGANFNIARTPMGASDFALGWYSYDETPGDFLLENFSIENDRTSLIPYIRSAMQYQPDLKIWASPWSPPTWMKTNRHYAMAPAWPGQPSNGIQPDQLGSEGNDYFIQEKTYFEAYARYFRRYVEEYQKAGIPLCAVMPQNEFNSAQPFPSCCWTPEGLARFIPYLGAEMDKVNVDVLLGTLERDNPYLVDQILAVPQAERVIKGVGVQWAGRGALPFIAKRHPKLAIWGTEHECGTGANDWHYTHYAWDMIKTYLQHGASAYHYWNIALTTDPFSTWGWPQNSLVTIDPEARSYQFNHEYYLMKHFSQFISRGARFLPATSFLGFENQLAFQNPDKSIVLVIQNEMAEVLPVRVKIGDKILRADLPADTFNTLHVPARLMPSALT</sequence>
<gene>
    <name evidence="7" type="ORF">G8770_17425</name>
</gene>
<organism evidence="7 8">
    <name type="scientific">Pseudomaricurvus hydrocarbonicus</name>
    <dbReference type="NCBI Taxonomy" id="1470433"/>
    <lineage>
        <taxon>Bacteria</taxon>
        <taxon>Pseudomonadati</taxon>
        <taxon>Pseudomonadota</taxon>
        <taxon>Gammaproteobacteria</taxon>
        <taxon>Cellvibrionales</taxon>
        <taxon>Cellvibrionaceae</taxon>
        <taxon>Pseudomaricurvus</taxon>
    </lineage>
</organism>